<protein>
    <submittedName>
        <fullName evidence="1">Glycine--tRNA ligase</fullName>
        <ecNumber evidence="1">6.1.1.14</ecNumber>
    </submittedName>
</protein>
<dbReference type="Proteomes" id="UP000304953">
    <property type="component" value="Unassembled WGS sequence"/>
</dbReference>
<reference evidence="1" key="1">
    <citation type="submission" date="2019-04" db="EMBL/GenBank/DDBJ databases">
        <title>Microbes associate with the intestines of laboratory mice.</title>
        <authorList>
            <person name="Navarre W."/>
            <person name="Wong E."/>
            <person name="Huang K."/>
            <person name="Tropini C."/>
            <person name="Ng K."/>
            <person name="Yu B."/>
        </authorList>
    </citation>
    <scope>NUCLEOTIDE SEQUENCE</scope>
    <source>
        <strain evidence="1">NM01_1-7b</strain>
    </source>
</reference>
<dbReference type="EMBL" id="SRYA01000056">
    <property type="protein sequence ID" value="TGY91475.1"/>
    <property type="molecule type" value="Genomic_DNA"/>
</dbReference>
<sequence>MEKTMEKIVALAKARGFVYPGSEIYGGLANTWDYGNLGVELKNNVKQAWWKKFVTENAYNVGVDCAILMNPQTWVASGHLGGFSDPLMDCRECHERFRADKIIEDYAEEKGIELEGTVDGWSQEQMVSFIEEHQIPCPTCGKHNFTDIRQFNLMFKTFQGVTEDAKNTVYLRPETAQGIFVNFKNVQRTSRKKVPFGICQIGKSFRNEITPGNFTFRTREFEQMELEFFCVPGTDLEWFQYWRSFCRDWLLNLGMKEEELRLRDHEPEELSFYSKATTDFEFLFPFGWGELWGIADRTDYDLTRHQETSGQDMSYFDDEKKEKYIPYVIEPSLGADRVVLAFLCSAYDEENIGTEEKPDMRTVLHFHPALAPVKIGVLPLSKKLNEGAEKIFARLSKMYNCEFDDRGNIGKRYRRQDEIGTPFCVTYDFESENDGSVTVRFRDSMEQERVKIEELDAYFSDKFDF</sequence>
<name>A0AC61RQW4_9FIRM</name>
<evidence type="ECO:0000313" key="1">
    <source>
        <dbReference type="EMBL" id="TGY91475.1"/>
    </source>
</evidence>
<accession>A0AC61RQW4</accession>
<comment type="caution">
    <text evidence="1">The sequence shown here is derived from an EMBL/GenBank/DDBJ whole genome shotgun (WGS) entry which is preliminary data.</text>
</comment>
<dbReference type="EC" id="6.1.1.14" evidence="1"/>
<keyword evidence="1" id="KW-0436">Ligase</keyword>
<gene>
    <name evidence="1" type="ORF">E5329_20840</name>
</gene>
<organism evidence="1 2">
    <name type="scientific">Petralouisia muris</name>
    <dbReference type="NCBI Taxonomy" id="3032872"/>
    <lineage>
        <taxon>Bacteria</taxon>
        <taxon>Bacillati</taxon>
        <taxon>Bacillota</taxon>
        <taxon>Clostridia</taxon>
        <taxon>Lachnospirales</taxon>
        <taxon>Lachnospiraceae</taxon>
        <taxon>Petralouisia</taxon>
    </lineage>
</organism>
<keyword evidence="2" id="KW-1185">Reference proteome</keyword>
<proteinExistence type="predicted"/>
<evidence type="ECO:0000313" key="2">
    <source>
        <dbReference type="Proteomes" id="UP000304953"/>
    </source>
</evidence>